<evidence type="ECO:0000259" key="2">
    <source>
        <dbReference type="Pfam" id="PF00149"/>
    </source>
</evidence>
<keyword evidence="4" id="KW-1185">Reference proteome</keyword>
<dbReference type="PRINTS" id="PR00114">
    <property type="entry name" value="STPHPHTASE"/>
</dbReference>
<dbReference type="RefSeq" id="WP_125031315.1">
    <property type="nucleotide sequence ID" value="NZ_JAPXVP010000012.1"/>
</dbReference>
<dbReference type="InterPro" id="IPR006186">
    <property type="entry name" value="Ser/Thr-sp_prot-phosphatase"/>
</dbReference>
<proteinExistence type="predicted"/>
<protein>
    <recommendedName>
        <fullName evidence="2">Calcineurin-like phosphoesterase domain-containing protein</fullName>
    </recommendedName>
</protein>
<accession>A0A425XYN6</accession>
<dbReference type="SUPFAM" id="SSF56300">
    <property type="entry name" value="Metallo-dependent phosphatases"/>
    <property type="match status" value="1"/>
</dbReference>
<sequence>MTRNSILKYILPLLLLYSLKSMAYFDSDSTNIDSLRVSSYVEGPHIKYLSSNRVEAFYIKHDSLKNRTKIIRKYFRYKNDTIRFNGFSGTDRAEYIIPRTIKPNSGLIQSKGKIAVFGDIHGEFDSMKAMLRFNKIIDDNNNWIWGDGQIVFTGDIFDRGDKVTECLWLLFNLELQAQKAGGNVHLLLGNHEMMALLFDNRYVDKKYLHAAHANQYHYSHFFGRHTVLGKWLRARNTVIRINKLLFVHAGISPKLMDKRMSIKKINEGMRYHINNYTQLEDTSLVDLFLYSESPLWYRGYLSRTEKYSRISLREVIETLDFYEAIVIIFGHTPVAKVYPFYSFKLIAMDVPIGDPKYIDQGLLIDNQMYYRIFAHKEKERIK</sequence>
<dbReference type="PANTHER" id="PTHR46546:SF4">
    <property type="entry name" value="SHEWANELLA-LIKE PROTEIN PHOSPHATASE 1"/>
    <property type="match status" value="1"/>
</dbReference>
<dbReference type="GO" id="GO:0016787">
    <property type="term" value="F:hydrolase activity"/>
    <property type="evidence" value="ECO:0007669"/>
    <property type="project" value="InterPro"/>
</dbReference>
<feature type="signal peptide" evidence="1">
    <location>
        <begin position="1"/>
        <end position="23"/>
    </location>
</feature>
<evidence type="ECO:0000313" key="4">
    <source>
        <dbReference type="Proteomes" id="UP000285794"/>
    </source>
</evidence>
<dbReference type="PANTHER" id="PTHR46546">
    <property type="entry name" value="SHEWANELLA-LIKE PROTEIN PHOSPHATASE 1"/>
    <property type="match status" value="1"/>
</dbReference>
<feature type="chain" id="PRO_5019171214" description="Calcineurin-like phosphoesterase domain-containing protein" evidence="1">
    <location>
        <begin position="24"/>
        <end position="382"/>
    </location>
</feature>
<dbReference type="Proteomes" id="UP000285794">
    <property type="component" value="Unassembled WGS sequence"/>
</dbReference>
<organism evidence="3 4">
    <name type="scientific">Ancylomarina euxinus</name>
    <dbReference type="NCBI Taxonomy" id="2283627"/>
    <lineage>
        <taxon>Bacteria</taxon>
        <taxon>Pseudomonadati</taxon>
        <taxon>Bacteroidota</taxon>
        <taxon>Bacteroidia</taxon>
        <taxon>Marinilabiliales</taxon>
        <taxon>Marinifilaceae</taxon>
        <taxon>Ancylomarina</taxon>
    </lineage>
</organism>
<name>A0A425XYN6_9BACT</name>
<dbReference type="OrthoDB" id="7550081at2"/>
<evidence type="ECO:0000313" key="3">
    <source>
        <dbReference type="EMBL" id="RRG20258.1"/>
    </source>
</evidence>
<dbReference type="InterPro" id="IPR029052">
    <property type="entry name" value="Metallo-depent_PP-like"/>
</dbReference>
<comment type="caution">
    <text evidence="3">The sequence shown here is derived from an EMBL/GenBank/DDBJ whole genome shotgun (WGS) entry which is preliminary data.</text>
</comment>
<evidence type="ECO:0000256" key="1">
    <source>
        <dbReference type="SAM" id="SignalP"/>
    </source>
</evidence>
<dbReference type="Pfam" id="PF00149">
    <property type="entry name" value="Metallophos"/>
    <property type="match status" value="1"/>
</dbReference>
<dbReference type="InterPro" id="IPR004843">
    <property type="entry name" value="Calcineurin-like_PHP"/>
</dbReference>
<reference evidence="3 4" key="1">
    <citation type="submission" date="2018-07" db="EMBL/GenBank/DDBJ databases">
        <title>Draft genome sequence of Ancylomarina sp. M1P.</title>
        <authorList>
            <person name="Yadav S."/>
            <person name="Villanueva L."/>
            <person name="Damste J.S.S."/>
        </authorList>
    </citation>
    <scope>NUCLEOTIDE SEQUENCE [LARGE SCALE GENOMIC DNA]</scope>
    <source>
        <strain evidence="3 4">M1P</strain>
    </source>
</reference>
<gene>
    <name evidence="3" type="ORF">DWB61_12985</name>
</gene>
<dbReference type="AlphaFoldDB" id="A0A425XYN6"/>
<dbReference type="EMBL" id="QQWG01000014">
    <property type="protein sequence ID" value="RRG20258.1"/>
    <property type="molecule type" value="Genomic_DNA"/>
</dbReference>
<feature type="domain" description="Calcineurin-like phosphoesterase" evidence="2">
    <location>
        <begin position="113"/>
        <end position="334"/>
    </location>
</feature>
<dbReference type="Gene3D" id="3.60.21.10">
    <property type="match status" value="1"/>
</dbReference>
<keyword evidence="1" id="KW-0732">Signal</keyword>